<evidence type="ECO:0000256" key="9">
    <source>
        <dbReference type="ARBA" id="ARBA00023136"/>
    </source>
</evidence>
<keyword evidence="13" id="KW-1185">Reference proteome</keyword>
<dbReference type="EMBL" id="NPDZ01000017">
    <property type="protein sequence ID" value="PJZ71859.1"/>
    <property type="molecule type" value="Genomic_DNA"/>
</dbReference>
<evidence type="ECO:0000256" key="4">
    <source>
        <dbReference type="ARBA" id="ARBA00022475"/>
    </source>
</evidence>
<comment type="similarity">
    <text evidence="2">Belongs to the GSP K family.</text>
</comment>
<keyword evidence="9" id="KW-0472">Membrane</keyword>
<dbReference type="PANTHER" id="PTHR38831">
    <property type="entry name" value="TYPE II SECRETION SYSTEM PROTEIN K"/>
    <property type="match status" value="1"/>
</dbReference>
<evidence type="ECO:0000256" key="1">
    <source>
        <dbReference type="ARBA" id="ARBA00004533"/>
    </source>
</evidence>
<keyword evidence="7" id="KW-0653">Protein transport</keyword>
<evidence type="ECO:0000256" key="3">
    <source>
        <dbReference type="ARBA" id="ARBA00022448"/>
    </source>
</evidence>
<dbReference type="GO" id="GO:0009306">
    <property type="term" value="P:protein secretion"/>
    <property type="evidence" value="ECO:0007669"/>
    <property type="project" value="InterPro"/>
</dbReference>
<gene>
    <name evidence="11" type="ORF">CH360_15645</name>
    <name evidence="12" type="ORF">CH373_17185</name>
</gene>
<dbReference type="Pfam" id="PF21687">
    <property type="entry name" value="T2SSK_1st"/>
    <property type="match status" value="1"/>
</dbReference>
<dbReference type="Gene3D" id="1.10.40.60">
    <property type="entry name" value="EpsJ-like"/>
    <property type="match status" value="1"/>
</dbReference>
<keyword evidence="8" id="KW-1133">Transmembrane helix</keyword>
<dbReference type="SUPFAM" id="SSF158544">
    <property type="entry name" value="GspK insert domain-like"/>
    <property type="match status" value="1"/>
</dbReference>
<evidence type="ECO:0000256" key="7">
    <source>
        <dbReference type="ARBA" id="ARBA00022927"/>
    </source>
</evidence>
<evidence type="ECO:0000313" key="11">
    <source>
        <dbReference type="EMBL" id="PJZ68529.1"/>
    </source>
</evidence>
<dbReference type="PANTHER" id="PTHR38831:SF2">
    <property type="entry name" value="TYPE II SECRETION SYSTEM PROTEIN K"/>
    <property type="match status" value="1"/>
</dbReference>
<comment type="subcellular location">
    <subcellularLocation>
        <location evidence="1">Cell inner membrane</location>
    </subcellularLocation>
</comment>
<dbReference type="Proteomes" id="UP000231962">
    <property type="component" value="Unassembled WGS sequence"/>
</dbReference>
<dbReference type="AlphaFoldDB" id="A0A2M9ZIH7"/>
<keyword evidence="3" id="KW-0813">Transport</keyword>
<dbReference type="GO" id="GO:0005886">
    <property type="term" value="C:plasma membrane"/>
    <property type="evidence" value="ECO:0007669"/>
    <property type="project" value="UniProtKB-SubCell"/>
</dbReference>
<evidence type="ECO:0000313" key="12">
    <source>
        <dbReference type="EMBL" id="PJZ71859.1"/>
    </source>
</evidence>
<evidence type="ECO:0000259" key="10">
    <source>
        <dbReference type="Pfam" id="PF21687"/>
    </source>
</evidence>
<dbReference type="Gene3D" id="3.30.1300.30">
    <property type="entry name" value="GSPII I/J protein-like"/>
    <property type="match status" value="1"/>
</dbReference>
<evidence type="ECO:0000313" key="14">
    <source>
        <dbReference type="Proteomes" id="UP000231990"/>
    </source>
</evidence>
<dbReference type="EMBL" id="NPDY01000020">
    <property type="protein sequence ID" value="PJZ68529.1"/>
    <property type="molecule type" value="Genomic_DNA"/>
</dbReference>
<dbReference type="RefSeq" id="WP_100714995.1">
    <property type="nucleotide sequence ID" value="NZ_NPDY01000020.1"/>
</dbReference>
<reference evidence="13 14" key="1">
    <citation type="submission" date="2017-07" db="EMBL/GenBank/DDBJ databases">
        <title>Leptospira spp. isolated from tropical soils.</title>
        <authorList>
            <person name="Thibeaux R."/>
            <person name="Iraola G."/>
            <person name="Ferres I."/>
            <person name="Bierque E."/>
            <person name="Girault D."/>
            <person name="Soupe-Gilbert M.-E."/>
            <person name="Picardeau M."/>
            <person name="Goarant C."/>
        </authorList>
    </citation>
    <scope>NUCLEOTIDE SEQUENCE [LARGE SCALE GENOMIC DNA]</scope>
    <source>
        <strain evidence="12 14">FH1-B-B1</strain>
        <strain evidence="11 13">FH1-B-C1</strain>
    </source>
</reference>
<evidence type="ECO:0000256" key="8">
    <source>
        <dbReference type="ARBA" id="ARBA00022989"/>
    </source>
</evidence>
<dbReference type="InterPro" id="IPR038072">
    <property type="entry name" value="GspK_central_sf"/>
</dbReference>
<evidence type="ECO:0000256" key="2">
    <source>
        <dbReference type="ARBA" id="ARBA00007246"/>
    </source>
</evidence>
<dbReference type="InterPro" id="IPR005628">
    <property type="entry name" value="GspK"/>
</dbReference>
<proteinExistence type="inferred from homology"/>
<keyword evidence="5" id="KW-0997">Cell inner membrane</keyword>
<name>A0A2M9ZIH7_9LEPT</name>
<evidence type="ECO:0000313" key="13">
    <source>
        <dbReference type="Proteomes" id="UP000231962"/>
    </source>
</evidence>
<comment type="caution">
    <text evidence="12">The sequence shown here is derived from an EMBL/GenBank/DDBJ whole genome shotgun (WGS) entry which is preliminary data.</text>
</comment>
<accession>A0A2M9ZIH7</accession>
<dbReference type="InterPro" id="IPR049031">
    <property type="entry name" value="T2SSK_SAM-like_1st"/>
</dbReference>
<dbReference type="OrthoDB" id="316670at2"/>
<evidence type="ECO:0000256" key="6">
    <source>
        <dbReference type="ARBA" id="ARBA00022692"/>
    </source>
</evidence>
<keyword evidence="4" id="KW-1003">Cell membrane</keyword>
<organism evidence="12 14">
    <name type="scientific">Leptospira perolatii</name>
    <dbReference type="NCBI Taxonomy" id="2023191"/>
    <lineage>
        <taxon>Bacteria</taxon>
        <taxon>Pseudomonadati</taxon>
        <taxon>Spirochaetota</taxon>
        <taxon>Spirochaetia</taxon>
        <taxon>Leptospirales</taxon>
        <taxon>Leptospiraceae</taxon>
        <taxon>Leptospira</taxon>
    </lineage>
</organism>
<dbReference type="Proteomes" id="UP000231990">
    <property type="component" value="Unassembled WGS sequence"/>
</dbReference>
<keyword evidence="6" id="KW-0812">Transmembrane</keyword>
<evidence type="ECO:0000256" key="5">
    <source>
        <dbReference type="ARBA" id="ARBA00022519"/>
    </source>
</evidence>
<feature type="domain" description="T2SS protein K first SAM-like" evidence="10">
    <location>
        <begin position="110"/>
        <end position="198"/>
    </location>
</feature>
<sequence length="377" mass="42237">MIRKSLALKTRRTSKRRGAVVILLVAGIGVAAISTTLEFADRCISEYKISKGEMAGFRALLLAKAGFQGAIGALRKIPEEFLYKSGIGLNPPPVPLGGGFIFYKLHGEDGKININSIYNQDTKEINLRNQEMTQRLFERLKLKRELLVPVIDWIDDDDQGGAESPYYKSLKPPRKIKNSYLYSLSELTSIKDFSPKLVYGSQKPPDYDEKYSKDFQSEEEKALVSDTDFVLANNLTAFVPYQRNYDDRINLNAAPYFVLMSLSDFMTRQAAMKILKMKIQKGGYIKEPKDLESATEFQVPAVGGLTLYKELVGEGTDISGGRIKTKGDIYRIAAVGEVSLETGKKQGDSELIGKKAIRRITGIFDLTNSVMLYYRED</sequence>
<protein>
    <submittedName>
        <fullName evidence="12">Type II secretion protein</fullName>
    </submittedName>
</protein>